<dbReference type="EMBL" id="BFAD01000017">
    <property type="protein sequence ID" value="GBE89798.1"/>
    <property type="molecule type" value="Genomic_DNA"/>
</dbReference>
<evidence type="ECO:0000313" key="2">
    <source>
        <dbReference type="Proteomes" id="UP000287166"/>
    </source>
</evidence>
<organism evidence="1 2">
    <name type="scientific">Sparassis crispa</name>
    <dbReference type="NCBI Taxonomy" id="139825"/>
    <lineage>
        <taxon>Eukaryota</taxon>
        <taxon>Fungi</taxon>
        <taxon>Dikarya</taxon>
        <taxon>Basidiomycota</taxon>
        <taxon>Agaricomycotina</taxon>
        <taxon>Agaricomycetes</taxon>
        <taxon>Polyporales</taxon>
        <taxon>Sparassidaceae</taxon>
        <taxon>Sparassis</taxon>
    </lineage>
</organism>
<comment type="caution">
    <text evidence="1">The sequence shown here is derived from an EMBL/GenBank/DDBJ whole genome shotgun (WGS) entry which is preliminary data.</text>
</comment>
<dbReference type="GeneID" id="38786715"/>
<dbReference type="Proteomes" id="UP000287166">
    <property type="component" value="Unassembled WGS sequence"/>
</dbReference>
<dbReference type="InParanoid" id="A0A401H5T6"/>
<gene>
    <name evidence="1" type="ORF">SCP_1701230</name>
</gene>
<accession>A0A401H5T6</accession>
<dbReference type="RefSeq" id="XP_027620711.1">
    <property type="nucleotide sequence ID" value="XM_027764910.1"/>
</dbReference>
<protein>
    <submittedName>
        <fullName evidence="1">Uncharacterized protein</fullName>
    </submittedName>
</protein>
<keyword evidence="2" id="KW-1185">Reference proteome</keyword>
<evidence type="ECO:0000313" key="1">
    <source>
        <dbReference type="EMBL" id="GBE89798.1"/>
    </source>
</evidence>
<sequence length="61" mass="7040">MLLFNHIDVVQCGHHSLVLRPLKLREKDNILLRSYRQAMLDRKEVVNLVLQAILIFGQGSS</sequence>
<dbReference type="AlphaFoldDB" id="A0A401H5T6"/>
<name>A0A401H5T6_9APHY</name>
<reference evidence="1 2" key="1">
    <citation type="journal article" date="2018" name="Sci. Rep.">
        <title>Genome sequence of the cauliflower mushroom Sparassis crispa (Hanabiratake) and its association with beneficial usage.</title>
        <authorList>
            <person name="Kiyama R."/>
            <person name="Furutani Y."/>
            <person name="Kawaguchi K."/>
            <person name="Nakanishi T."/>
        </authorList>
    </citation>
    <scope>NUCLEOTIDE SEQUENCE [LARGE SCALE GENOMIC DNA]</scope>
</reference>
<proteinExistence type="predicted"/>